<keyword evidence="4" id="KW-1185">Reference proteome</keyword>
<accession>A0A930VD19</accession>
<dbReference type="Gene3D" id="2.160.20.120">
    <property type="match status" value="1"/>
</dbReference>
<organism evidence="3 4">
    <name type="scientific">Nocardioides islandensis</name>
    <dbReference type="NCBI Taxonomy" id="433663"/>
    <lineage>
        <taxon>Bacteria</taxon>
        <taxon>Bacillati</taxon>
        <taxon>Actinomycetota</taxon>
        <taxon>Actinomycetes</taxon>
        <taxon>Propionibacteriales</taxon>
        <taxon>Nocardioidaceae</taxon>
        <taxon>Nocardioides</taxon>
    </lineage>
</organism>
<feature type="compositionally biased region" description="Low complexity" evidence="1">
    <location>
        <begin position="155"/>
        <end position="166"/>
    </location>
</feature>
<gene>
    <name evidence="3" type="ORF">ISU07_01410</name>
</gene>
<evidence type="ECO:0000313" key="4">
    <source>
        <dbReference type="Proteomes" id="UP000640489"/>
    </source>
</evidence>
<sequence length="274" mass="28181">MEIHEFETHEPVDLYVEIGKGNVHVTASDTTATTVEVEGREPEKVEVRQDGRQISVIGPKSNRGLFGGEPQYEITISLPTRSNAVVKTGSADVQLDGTFGHGQVKSGSGDVTLDTFEAPVIVETGSGDIAITRAGAELRIKSGSGDVNVEQVQGTSSVSTGSGDVQLGTTHAPTVVKTGSGDLEIGRAGDGVSMSTGSGDMRIRNATKGKLSAKGASGDVLIGIPAGVPVWTDLTTVSGDISSDLQGAGQPEPGADYIELRAKTVSGDIHLSEV</sequence>
<feature type="domain" description="DUF4097" evidence="2">
    <location>
        <begin position="16"/>
        <end position="271"/>
    </location>
</feature>
<dbReference type="EMBL" id="JADKPN010000001">
    <property type="protein sequence ID" value="MBF4761770.1"/>
    <property type="molecule type" value="Genomic_DNA"/>
</dbReference>
<evidence type="ECO:0000256" key="1">
    <source>
        <dbReference type="SAM" id="MobiDB-lite"/>
    </source>
</evidence>
<dbReference type="PANTHER" id="PTHR34094:SF1">
    <property type="entry name" value="PROTEIN FAM185A"/>
    <property type="match status" value="1"/>
</dbReference>
<dbReference type="Pfam" id="PF13349">
    <property type="entry name" value="DUF4097"/>
    <property type="match status" value="1"/>
</dbReference>
<dbReference type="Proteomes" id="UP000640489">
    <property type="component" value="Unassembled WGS sequence"/>
</dbReference>
<name>A0A930VD19_9ACTN</name>
<evidence type="ECO:0000313" key="3">
    <source>
        <dbReference type="EMBL" id="MBF4761770.1"/>
    </source>
</evidence>
<proteinExistence type="predicted"/>
<evidence type="ECO:0000259" key="2">
    <source>
        <dbReference type="Pfam" id="PF13349"/>
    </source>
</evidence>
<protein>
    <submittedName>
        <fullName evidence="3">DUF4097 family beta strand repeat protein</fullName>
    </submittedName>
</protein>
<dbReference type="InterPro" id="IPR025164">
    <property type="entry name" value="Toastrack_DUF4097"/>
</dbReference>
<dbReference type="PANTHER" id="PTHR34094">
    <property type="match status" value="1"/>
</dbReference>
<reference evidence="3" key="1">
    <citation type="submission" date="2020-11" db="EMBL/GenBank/DDBJ databases">
        <title>Nocardioides sp. nov., isolated from Soil of Cynanchum wilfordii Hemsley rhizosphere.</title>
        <authorList>
            <person name="Lee J.-S."/>
            <person name="Suh M.K."/>
            <person name="Kim J.-S."/>
        </authorList>
    </citation>
    <scope>NUCLEOTIDE SEQUENCE</scope>
    <source>
        <strain evidence="3">KCTC 19275</strain>
    </source>
</reference>
<comment type="caution">
    <text evidence="3">The sequence shown here is derived from an EMBL/GenBank/DDBJ whole genome shotgun (WGS) entry which is preliminary data.</text>
</comment>
<dbReference type="AlphaFoldDB" id="A0A930VD19"/>
<feature type="region of interest" description="Disordered" evidence="1">
    <location>
        <begin position="155"/>
        <end position="200"/>
    </location>
</feature>
<dbReference type="RefSeq" id="WP_194704961.1">
    <property type="nucleotide sequence ID" value="NZ_JADKPN010000001.1"/>
</dbReference>